<evidence type="ECO:0000313" key="2">
    <source>
        <dbReference type="Proteomes" id="UP000426265"/>
    </source>
</evidence>
<reference evidence="1 2" key="1">
    <citation type="submission" date="2019-11" db="EMBL/GenBank/DDBJ databases">
        <authorList>
            <person name="Jiao W.-B."/>
            <person name="Schneeberger K."/>
        </authorList>
    </citation>
    <scope>NUCLEOTIDE SEQUENCE [LARGE SCALE GENOMIC DNA]</scope>
    <source>
        <strain evidence="2">cv. An-1</strain>
    </source>
</reference>
<evidence type="ECO:0000313" key="1">
    <source>
        <dbReference type="EMBL" id="VYS68273.1"/>
    </source>
</evidence>
<dbReference type="SUPFAM" id="SSF53098">
    <property type="entry name" value="Ribonuclease H-like"/>
    <property type="match status" value="1"/>
</dbReference>
<proteinExistence type="predicted"/>
<protein>
    <submittedName>
        <fullName evidence="1">Uncharacterized protein</fullName>
    </submittedName>
</protein>
<sequence length="150" mass="17656">MMRMFTGGRNLHRPAITRIATSFITLAQFHRLKDNLRKMVHSDEWNASKWTKEAGGMKIKSFFFQESFWKNVLHALKLGGPLIQVLRMVDGERKPPMGYIYGAMDQAKETIMKSFTYKEVNYKMAFEIIDRRWDIQLHRPLHAAGYYLNP</sequence>
<dbReference type="Proteomes" id="UP000426265">
    <property type="component" value="Unassembled WGS sequence"/>
</dbReference>
<name>A0A654G5L9_ARATH</name>
<gene>
    <name evidence="1" type="ORF">AN1_LOCUS23667</name>
</gene>
<dbReference type="AlphaFoldDB" id="A0A654G5L9"/>
<dbReference type="InterPro" id="IPR012337">
    <property type="entry name" value="RNaseH-like_sf"/>
</dbReference>
<dbReference type="EMBL" id="CACRSJ010000110">
    <property type="protein sequence ID" value="VYS68273.1"/>
    <property type="molecule type" value="Genomic_DNA"/>
</dbReference>
<organism evidence="1 2">
    <name type="scientific">Arabidopsis thaliana</name>
    <name type="common">Mouse-ear cress</name>
    <dbReference type="NCBI Taxonomy" id="3702"/>
    <lineage>
        <taxon>Eukaryota</taxon>
        <taxon>Viridiplantae</taxon>
        <taxon>Streptophyta</taxon>
        <taxon>Embryophyta</taxon>
        <taxon>Tracheophyta</taxon>
        <taxon>Spermatophyta</taxon>
        <taxon>Magnoliopsida</taxon>
        <taxon>eudicotyledons</taxon>
        <taxon>Gunneridae</taxon>
        <taxon>Pentapetalae</taxon>
        <taxon>rosids</taxon>
        <taxon>malvids</taxon>
        <taxon>Brassicales</taxon>
        <taxon>Brassicaceae</taxon>
        <taxon>Camelineae</taxon>
        <taxon>Arabidopsis</taxon>
    </lineage>
</organism>
<accession>A0A654G5L9</accession>